<keyword evidence="2" id="KW-0812">Transmembrane</keyword>
<feature type="compositionally biased region" description="Low complexity" evidence="1">
    <location>
        <begin position="76"/>
        <end position="89"/>
    </location>
</feature>
<evidence type="ECO:0000313" key="4">
    <source>
        <dbReference type="Proteomes" id="UP001201812"/>
    </source>
</evidence>
<feature type="transmembrane region" description="Helical" evidence="2">
    <location>
        <begin position="146"/>
        <end position="167"/>
    </location>
</feature>
<comment type="caution">
    <text evidence="3">The sequence shown here is derived from an EMBL/GenBank/DDBJ whole genome shotgun (WGS) entry which is preliminary data.</text>
</comment>
<proteinExistence type="predicted"/>
<dbReference type="AlphaFoldDB" id="A0AAD4NJZ0"/>
<feature type="compositionally biased region" description="Polar residues" evidence="1">
    <location>
        <begin position="61"/>
        <end position="75"/>
    </location>
</feature>
<evidence type="ECO:0000256" key="1">
    <source>
        <dbReference type="SAM" id="MobiDB-lite"/>
    </source>
</evidence>
<evidence type="ECO:0000313" key="3">
    <source>
        <dbReference type="EMBL" id="KAI1728245.1"/>
    </source>
</evidence>
<keyword evidence="2" id="KW-1133">Transmembrane helix</keyword>
<feature type="region of interest" description="Disordered" evidence="1">
    <location>
        <begin position="61"/>
        <end position="91"/>
    </location>
</feature>
<keyword evidence="2" id="KW-0472">Membrane</keyword>
<evidence type="ECO:0000256" key="2">
    <source>
        <dbReference type="SAM" id="Phobius"/>
    </source>
</evidence>
<dbReference type="Proteomes" id="UP001201812">
    <property type="component" value="Unassembled WGS sequence"/>
</dbReference>
<name>A0AAD4NJZ0_9BILA</name>
<organism evidence="3 4">
    <name type="scientific">Ditylenchus destructor</name>
    <dbReference type="NCBI Taxonomy" id="166010"/>
    <lineage>
        <taxon>Eukaryota</taxon>
        <taxon>Metazoa</taxon>
        <taxon>Ecdysozoa</taxon>
        <taxon>Nematoda</taxon>
        <taxon>Chromadorea</taxon>
        <taxon>Rhabditida</taxon>
        <taxon>Tylenchina</taxon>
        <taxon>Tylenchomorpha</taxon>
        <taxon>Sphaerularioidea</taxon>
        <taxon>Anguinidae</taxon>
        <taxon>Anguininae</taxon>
        <taxon>Ditylenchus</taxon>
    </lineage>
</organism>
<gene>
    <name evidence="3" type="ORF">DdX_00410</name>
</gene>
<accession>A0AAD4NJZ0</accession>
<reference evidence="3" key="1">
    <citation type="submission" date="2022-01" db="EMBL/GenBank/DDBJ databases">
        <title>Genome Sequence Resource for Two Populations of Ditylenchus destructor, the Migratory Endoparasitic Phytonematode.</title>
        <authorList>
            <person name="Zhang H."/>
            <person name="Lin R."/>
            <person name="Xie B."/>
        </authorList>
    </citation>
    <scope>NUCLEOTIDE SEQUENCE</scope>
    <source>
        <strain evidence="3">BazhouSP</strain>
    </source>
</reference>
<dbReference type="EMBL" id="JAKKPZ010000001">
    <property type="protein sequence ID" value="KAI1728245.1"/>
    <property type="molecule type" value="Genomic_DNA"/>
</dbReference>
<keyword evidence="4" id="KW-1185">Reference proteome</keyword>
<protein>
    <submittedName>
        <fullName evidence="3">Uncharacterized protein</fullName>
    </submittedName>
</protein>
<sequence length="186" mass="20187">MVKTNTSNITIPESDTDTPMTTSNIGYSMLNHNSLSDLNNPSAELEDSAVAQRPTQLDLNEHNGTQFQGQPLNSPTTSDCSSSRTQSSSDVDELCDGMAPALPSKQPISTCTNSDSSRCSDWSDASGHSQALNKQKPDGRIRVRTICLLGALLPGIGCYICIAYTYLFQLDRVMNFTTTECPDVKR</sequence>
<feature type="region of interest" description="Disordered" evidence="1">
    <location>
        <begin position="1"/>
        <end position="25"/>
    </location>
</feature>